<dbReference type="EMBL" id="SPQT01000016">
    <property type="protein sequence ID" value="TFV45038.1"/>
    <property type="molecule type" value="Genomic_DNA"/>
</dbReference>
<proteinExistence type="predicted"/>
<feature type="transmembrane region" description="Helical" evidence="7">
    <location>
        <begin position="39"/>
        <end position="59"/>
    </location>
</feature>
<evidence type="ECO:0000256" key="3">
    <source>
        <dbReference type="ARBA" id="ARBA00022723"/>
    </source>
</evidence>
<keyword evidence="3" id="KW-0479">Metal-binding</keyword>
<sequence>MFESRIHTAVFYAVYLLLFGYGVLLPPYAVYWAEGISGPGWAVLMLGVTTSFFVFASRFRVLTTPQTRGVSNLLNKFRSGALGVSLLGRPTPVLELLPRTGAGEDYYPLFDRCYRRMLACTRDQPPIYWSMNARASARVIGTNSRPIVTISLGLLSQLYITPALVEIVTLHELAHIRHGDPTQFAVLRALLASWPISSAAVGLACLASLVGVADRPLYLGLVVLVAVTWGLSLLAAWILMLRYAGVVFSLRELRADLAAAAVADSRSAVVSTLQASVVPQLQFKARLKSLFSLSLTHLSGPERLSFLTHPIDIVMPKLRYFALGLGISLIVQSSPFLEGFGHTRLIVFFSFLSWFISTALVASVMGTLWFAHKADMRLEMSRCAVLAIALAAAYQLPLLTMGSTNNIIGGLMLGFGFDAPTLFIEAGGWIERTVFKSAWIWLLAFAAIFVVASRLLLRCDRERKAGISVLLLAIACGSLLHLAIIIALRWETETPSIIDQVADLAYSHRNVLPFGFFCIILAVLGVGIFIASLKTLRQFAKK</sequence>
<dbReference type="RefSeq" id="WP_135176582.1">
    <property type="nucleotide sequence ID" value="NZ_SPQT01000016.1"/>
</dbReference>
<dbReference type="Pfam" id="PF01435">
    <property type="entry name" value="Peptidase_M48"/>
    <property type="match status" value="1"/>
</dbReference>
<dbReference type="GO" id="GO:0004222">
    <property type="term" value="F:metalloendopeptidase activity"/>
    <property type="evidence" value="ECO:0007669"/>
    <property type="project" value="InterPro"/>
</dbReference>
<keyword evidence="2" id="KW-0645">Protease</keyword>
<dbReference type="GO" id="GO:0046872">
    <property type="term" value="F:metal ion binding"/>
    <property type="evidence" value="ECO:0007669"/>
    <property type="project" value="UniProtKB-KW"/>
</dbReference>
<comment type="cofactor">
    <cofactor evidence="1">
        <name>Zn(2+)</name>
        <dbReference type="ChEBI" id="CHEBI:29105"/>
    </cofactor>
</comment>
<keyword evidence="6" id="KW-0482">Metalloprotease</keyword>
<evidence type="ECO:0000259" key="8">
    <source>
        <dbReference type="Pfam" id="PF01435"/>
    </source>
</evidence>
<gene>
    <name evidence="9" type="ORF">E4K65_26195</name>
</gene>
<comment type="caution">
    <text evidence="9">The sequence shown here is derived from an EMBL/GenBank/DDBJ whole genome shotgun (WGS) entry which is preliminary data.</text>
</comment>
<accession>A0A4Y9LNC9</accession>
<evidence type="ECO:0000256" key="5">
    <source>
        <dbReference type="ARBA" id="ARBA00022833"/>
    </source>
</evidence>
<organism evidence="9 10">
    <name type="scientific">Bradyrhizobium niftali</name>
    <dbReference type="NCBI Taxonomy" id="2560055"/>
    <lineage>
        <taxon>Bacteria</taxon>
        <taxon>Pseudomonadati</taxon>
        <taxon>Pseudomonadota</taxon>
        <taxon>Alphaproteobacteria</taxon>
        <taxon>Hyphomicrobiales</taxon>
        <taxon>Nitrobacteraceae</taxon>
        <taxon>Bradyrhizobium</taxon>
    </lineage>
</organism>
<evidence type="ECO:0000313" key="9">
    <source>
        <dbReference type="EMBL" id="TFV45038.1"/>
    </source>
</evidence>
<feature type="domain" description="Peptidase M48" evidence="8">
    <location>
        <begin position="137"/>
        <end position="309"/>
    </location>
</feature>
<keyword evidence="7" id="KW-1133">Transmembrane helix</keyword>
<feature type="transmembrane region" description="Helical" evidence="7">
    <location>
        <begin position="469"/>
        <end position="490"/>
    </location>
</feature>
<dbReference type="GO" id="GO:0006508">
    <property type="term" value="P:proteolysis"/>
    <property type="evidence" value="ECO:0007669"/>
    <property type="project" value="UniProtKB-KW"/>
</dbReference>
<evidence type="ECO:0000256" key="6">
    <source>
        <dbReference type="ARBA" id="ARBA00023049"/>
    </source>
</evidence>
<keyword evidence="5" id="KW-0862">Zinc</keyword>
<keyword evidence="7" id="KW-0472">Membrane</keyword>
<evidence type="ECO:0000256" key="4">
    <source>
        <dbReference type="ARBA" id="ARBA00022801"/>
    </source>
</evidence>
<evidence type="ECO:0000256" key="1">
    <source>
        <dbReference type="ARBA" id="ARBA00001947"/>
    </source>
</evidence>
<evidence type="ECO:0000313" key="10">
    <source>
        <dbReference type="Proteomes" id="UP000297966"/>
    </source>
</evidence>
<feature type="transmembrane region" description="Helical" evidence="7">
    <location>
        <begin position="12"/>
        <end position="33"/>
    </location>
</feature>
<keyword evidence="4" id="KW-0378">Hydrolase</keyword>
<feature type="transmembrane region" description="Helical" evidence="7">
    <location>
        <begin position="185"/>
        <end position="211"/>
    </location>
</feature>
<dbReference type="Gene3D" id="3.30.2010.10">
    <property type="entry name" value="Metalloproteases ('zincins'), catalytic domain"/>
    <property type="match status" value="1"/>
</dbReference>
<keyword evidence="10" id="KW-1185">Reference proteome</keyword>
<feature type="transmembrane region" description="Helical" evidence="7">
    <location>
        <begin position="320"/>
        <end position="340"/>
    </location>
</feature>
<feature type="transmembrane region" description="Helical" evidence="7">
    <location>
        <begin position="346"/>
        <end position="371"/>
    </location>
</feature>
<feature type="transmembrane region" description="Helical" evidence="7">
    <location>
        <begin position="510"/>
        <end position="533"/>
    </location>
</feature>
<evidence type="ECO:0000256" key="2">
    <source>
        <dbReference type="ARBA" id="ARBA00022670"/>
    </source>
</evidence>
<dbReference type="OrthoDB" id="4889053at2"/>
<feature type="transmembrane region" description="Helical" evidence="7">
    <location>
        <begin position="438"/>
        <end position="457"/>
    </location>
</feature>
<protein>
    <recommendedName>
        <fullName evidence="8">Peptidase M48 domain-containing protein</fullName>
    </recommendedName>
</protein>
<feature type="transmembrane region" description="Helical" evidence="7">
    <location>
        <begin position="383"/>
        <end position="402"/>
    </location>
</feature>
<dbReference type="Proteomes" id="UP000297966">
    <property type="component" value="Unassembled WGS sequence"/>
</dbReference>
<reference evidence="9 10" key="1">
    <citation type="submission" date="2019-03" db="EMBL/GenBank/DDBJ databases">
        <title>Bradyrhizobium diversity isolated from nodules of Chamaecrista fasciculata.</title>
        <authorList>
            <person name="Klepa M.S."/>
            <person name="Urquiaga M.O."/>
            <person name="Hungria M."/>
            <person name="Delamuta J.R."/>
        </authorList>
    </citation>
    <scope>NUCLEOTIDE SEQUENCE [LARGE SCALE GENOMIC DNA]</scope>
    <source>
        <strain evidence="9 10">CNPSo 3448</strain>
    </source>
</reference>
<name>A0A4Y9LNC9_9BRAD</name>
<dbReference type="AlphaFoldDB" id="A0A4Y9LNC9"/>
<evidence type="ECO:0000256" key="7">
    <source>
        <dbReference type="SAM" id="Phobius"/>
    </source>
</evidence>
<dbReference type="InterPro" id="IPR001915">
    <property type="entry name" value="Peptidase_M48"/>
</dbReference>
<feature type="transmembrane region" description="Helical" evidence="7">
    <location>
        <begin position="217"/>
        <end position="241"/>
    </location>
</feature>
<keyword evidence="7" id="KW-0812">Transmembrane</keyword>